<name>A0AA39CM58_9EURO</name>
<proteinExistence type="predicted"/>
<accession>A0AA39CM58</accession>
<feature type="region of interest" description="Disordered" evidence="2">
    <location>
        <begin position="355"/>
        <end position="380"/>
    </location>
</feature>
<feature type="compositionally biased region" description="Low complexity" evidence="2">
    <location>
        <begin position="656"/>
        <end position="665"/>
    </location>
</feature>
<feature type="domain" description="Ubiquitin-like" evidence="4">
    <location>
        <begin position="866"/>
        <end position="946"/>
    </location>
</feature>
<evidence type="ECO:0008006" key="7">
    <source>
        <dbReference type="Google" id="ProtNLM"/>
    </source>
</evidence>
<feature type="compositionally biased region" description="Basic and acidic residues" evidence="2">
    <location>
        <begin position="984"/>
        <end position="995"/>
    </location>
</feature>
<evidence type="ECO:0000313" key="5">
    <source>
        <dbReference type="EMBL" id="KAJ9613370.1"/>
    </source>
</evidence>
<sequence>MPYNIPHAAQPRLVHYPLHQHPVSSQLTAGPLQQAVVQQVFAPIPFEDLQGLADAVDSVERIPKMADPLSVLSSLLAVSDAGLKVASRLYSFARALKSSVEDIQRLAEELDMFSKVLNQLHDWLKDNQNIVSQGGLDLANQILTRCRKTFKEIKKMLGTGADDNFDAPKFWDRIKFVFQHSRIEPLRLNLESCKLLISLQLTLFQFAEFKQAHKVEAPSKTVKREEKKLRTIAEHSLLSTQHSVVKWQDAAQAARLQNSYPNQISIDTLQIPHTVLDSRWVLDMVPTLRQPHLTTSPYRMLTSPEHHKKERAEQKKRMDQAVETLLSNWTKLDTKESQANNERILLNDRVRLFRKEQKSKSESPEIPRTKQLGQRPVLGHRDSLVEAALRSVAKEENLTSAQGQKAALTDQGSSMDENKIQPPIHNAQMNENVSAHVERHTAADESTAPDSDHTKHAEAITSDPDKKVVSDQTSIPHVRDSPDFDQRRSAPLNTHPSALREIKAGEVHTIVEDSSDTEVTNAQLAEEKLSSRKTHTHIETTYVPQSSSSKTNLVSGILDGPSNPGPLADSSPRYTVIHPLEIQSPSPISTNGYVHLPYPDAELSDSDSLPDSIPSRAMSQLSLVSIKPVEGENSHFEWPAMPRPQSNYPNAGYRAPSSSSGSYQPYSPPPWNDQAHGFSWNQQGNGYPPPPNVSPYPVQYAGPFYGASAYPGSPYATSPYHPVNTGYPGYGYQTGGINAYPNSQPYTAGFPGMQTQTFAPPWRVPDPSPSPQSPGSDDSSKSSGSDEVISTSHSLSKGRDESEATAAGIISGVSTLLKSQNEKFEALLQAQGTPSQGYQYQSRTGEEEEKAEIRQAATAKFVAELDEMIYFVGLEGRKFPFPFWQCRTWERMRALIEQTQRQDGPKVNLDDHGSFSLVDEDGHHVMPLLWSDTIKPGSTITLEMTFPAKRQSLRSIVDTRPAMPNLGHPLHISATHAMRRGKRVMREKPVTEKIKGNLKIGPIPEAPIPPPAVASSARSSHSSNDSCSDEEYSSSSDGNYENLPRIGKRHNSHKQVIDRKRNILWGNLDDHFKRVLETESSLAMVRARRKIAGMIYEKSIAECQKHGLDIPGSSKSVERQSEPSRRKVETSNFQDPYLQLAQGLYPFSPGKEPPHMLQPPAPLALSRSQHSNKLRYANGAPGTRADFEDAYSPTLTPTSSTISPDPGFPGLHQEKRVEEKIDYLTTLLARYEQNALSHESIVKQAADERRLKTLEDKLLQPQQRPNRTTDGVESGVPAPLAETTSRSMQQIVALNNNNVDVVRPIPAMHASSNGSSSFNRRSSSFGSRFMRRVSSKKSDKPRGSSETVSTLAQTSSTGA</sequence>
<feature type="compositionally biased region" description="Basic and acidic residues" evidence="2">
    <location>
        <begin position="304"/>
        <end position="318"/>
    </location>
</feature>
<feature type="region of interest" description="Disordered" evidence="2">
    <location>
        <begin position="396"/>
        <end position="421"/>
    </location>
</feature>
<feature type="compositionally biased region" description="Basic and acidic residues" evidence="2">
    <location>
        <begin position="1116"/>
        <end position="1129"/>
    </location>
</feature>
<keyword evidence="6" id="KW-1185">Reference proteome</keyword>
<feature type="domain" description="Azaphilone pigments biosynthesis cluster protein L N-terminal" evidence="3">
    <location>
        <begin position="66"/>
        <end position="235"/>
    </location>
</feature>
<feature type="compositionally biased region" description="Low complexity" evidence="2">
    <location>
        <begin position="1033"/>
        <end position="1042"/>
    </location>
</feature>
<comment type="caution">
    <text evidence="5">The sequence shown here is derived from an EMBL/GenBank/DDBJ whole genome shotgun (WGS) entry which is preliminary data.</text>
</comment>
<feature type="compositionally biased region" description="Low complexity" evidence="2">
    <location>
        <begin position="773"/>
        <end position="786"/>
    </location>
</feature>
<feature type="region of interest" description="Disordered" evidence="2">
    <location>
        <begin position="435"/>
        <end position="501"/>
    </location>
</feature>
<feature type="compositionally biased region" description="Polar residues" evidence="2">
    <location>
        <begin position="1260"/>
        <end position="1271"/>
    </location>
</feature>
<gene>
    <name evidence="5" type="ORF">H2200_003312</name>
</gene>
<feature type="compositionally biased region" description="Basic and acidic residues" evidence="2">
    <location>
        <begin position="450"/>
        <end position="469"/>
    </location>
</feature>
<evidence type="ECO:0000259" key="3">
    <source>
        <dbReference type="Pfam" id="PF17111"/>
    </source>
</evidence>
<evidence type="ECO:0000256" key="2">
    <source>
        <dbReference type="SAM" id="MobiDB-lite"/>
    </source>
</evidence>
<dbReference type="InterPro" id="IPR054464">
    <property type="entry name" value="ULD_fung"/>
</dbReference>
<feature type="region of interest" description="Disordered" evidence="2">
    <location>
        <begin position="297"/>
        <end position="318"/>
    </location>
</feature>
<feature type="compositionally biased region" description="Polar residues" evidence="2">
    <location>
        <begin position="1344"/>
        <end position="1359"/>
    </location>
</feature>
<dbReference type="Pfam" id="PF22893">
    <property type="entry name" value="ULD_2"/>
    <property type="match status" value="1"/>
</dbReference>
<feature type="region of interest" description="Disordered" evidence="2">
    <location>
        <begin position="977"/>
        <end position="1055"/>
    </location>
</feature>
<feature type="region of interest" description="Disordered" evidence="2">
    <location>
        <begin position="1307"/>
        <end position="1359"/>
    </location>
</feature>
<keyword evidence="1" id="KW-0175">Coiled coil</keyword>
<organism evidence="5 6">
    <name type="scientific">Cladophialophora chaetospira</name>
    <dbReference type="NCBI Taxonomy" id="386627"/>
    <lineage>
        <taxon>Eukaryota</taxon>
        <taxon>Fungi</taxon>
        <taxon>Dikarya</taxon>
        <taxon>Ascomycota</taxon>
        <taxon>Pezizomycotina</taxon>
        <taxon>Eurotiomycetes</taxon>
        <taxon>Chaetothyriomycetidae</taxon>
        <taxon>Chaetothyriales</taxon>
        <taxon>Herpotrichiellaceae</taxon>
        <taxon>Cladophialophora</taxon>
    </lineage>
</organism>
<feature type="compositionally biased region" description="Low complexity" evidence="2">
    <location>
        <begin position="1013"/>
        <end position="1026"/>
    </location>
</feature>
<dbReference type="Pfam" id="PF17111">
    <property type="entry name" value="PigL_N"/>
    <property type="match status" value="1"/>
</dbReference>
<feature type="compositionally biased region" description="Low complexity" evidence="2">
    <location>
        <begin position="1311"/>
        <end position="1328"/>
    </location>
</feature>
<feature type="compositionally biased region" description="Basic and acidic residues" evidence="2">
    <location>
        <begin position="477"/>
        <end position="488"/>
    </location>
</feature>
<dbReference type="EMBL" id="JAPDRK010000004">
    <property type="protein sequence ID" value="KAJ9613370.1"/>
    <property type="molecule type" value="Genomic_DNA"/>
</dbReference>
<evidence type="ECO:0000313" key="6">
    <source>
        <dbReference type="Proteomes" id="UP001172673"/>
    </source>
</evidence>
<reference evidence="5" key="1">
    <citation type="submission" date="2022-10" db="EMBL/GenBank/DDBJ databases">
        <title>Culturing micro-colonial fungi from biological soil crusts in the Mojave desert and describing Neophaeococcomyces mojavensis, and introducing the new genera and species Taxawa tesnikishii.</title>
        <authorList>
            <person name="Kurbessoian T."/>
            <person name="Stajich J.E."/>
        </authorList>
    </citation>
    <scope>NUCLEOTIDE SEQUENCE</scope>
    <source>
        <strain evidence="5">TK_41</strain>
    </source>
</reference>
<feature type="compositionally biased region" description="Basic and acidic residues" evidence="2">
    <location>
        <begin position="355"/>
        <end position="368"/>
    </location>
</feature>
<feature type="compositionally biased region" description="Pro residues" evidence="2">
    <location>
        <begin position="762"/>
        <end position="772"/>
    </location>
</feature>
<evidence type="ECO:0000259" key="4">
    <source>
        <dbReference type="Pfam" id="PF22893"/>
    </source>
</evidence>
<feature type="region of interest" description="Disordered" evidence="2">
    <location>
        <begin position="749"/>
        <end position="803"/>
    </location>
</feature>
<feature type="region of interest" description="Disordered" evidence="2">
    <location>
        <begin position="635"/>
        <end position="693"/>
    </location>
</feature>
<feature type="region of interest" description="Disordered" evidence="2">
    <location>
        <begin position="1255"/>
        <end position="1285"/>
    </location>
</feature>
<evidence type="ECO:0000256" key="1">
    <source>
        <dbReference type="SAM" id="Coils"/>
    </source>
</evidence>
<protein>
    <recommendedName>
        <fullName evidence="7">Fungal N-terminal domain-containing protein</fullName>
    </recommendedName>
</protein>
<dbReference type="Proteomes" id="UP001172673">
    <property type="component" value="Unassembled WGS sequence"/>
</dbReference>
<dbReference type="InterPro" id="IPR031348">
    <property type="entry name" value="PigL_N"/>
</dbReference>
<feature type="coiled-coil region" evidence="1">
    <location>
        <begin position="1214"/>
        <end position="1248"/>
    </location>
</feature>
<feature type="region of interest" description="Disordered" evidence="2">
    <location>
        <begin position="1107"/>
        <end position="1131"/>
    </location>
</feature>